<evidence type="ECO:0000313" key="3">
    <source>
        <dbReference type="EMBL" id="SBT00129.1"/>
    </source>
</evidence>
<evidence type="ECO:0000313" key="4">
    <source>
        <dbReference type="Proteomes" id="UP000078546"/>
    </source>
</evidence>
<dbReference type="Proteomes" id="UP000078546">
    <property type="component" value="Unassembled WGS sequence"/>
</dbReference>
<dbReference type="Proteomes" id="UP000078560">
    <property type="component" value="Unassembled WGS sequence"/>
</dbReference>
<sequence>MTSKRSTKYNVISSLSTYKEKLNSCSGCDNQFYSGHCKDINTVYSAESEHNINKNCEKAMMFLNNLVEHGYYIDEGCTYLYYWLYAEVLNKNQSIDIAIRLYEWLLKKYDEENGTQTFKNHLNHLSKSMLENLIKLIKLYDHFNKFKQVSESSSRNCECARECVKWYTDYVNECHAGSDIDFCNELENFRELYNGHMITESDCHNVQKVLPSVKRIDFTFVIVIPIVTVLIISFIFFIMYKFTSFGSLIFLRFKKKKQMRNNIDQEIYELPQSTQITNGNFEDSYRISYKSLLNS</sequence>
<keyword evidence="1" id="KW-0812">Transmembrane</keyword>
<protein>
    <submittedName>
        <fullName evidence="3">PIR Superfamily Protein</fullName>
    </submittedName>
</protein>
<dbReference type="EMBL" id="FLQU01000023">
    <property type="protein sequence ID" value="SBS79990.1"/>
    <property type="molecule type" value="Genomic_DNA"/>
</dbReference>
<dbReference type="InterPro" id="IPR008780">
    <property type="entry name" value="Plasmodium_Vir"/>
</dbReference>
<name>A0A1A8X4G3_PLAOA</name>
<proteinExistence type="predicted"/>
<dbReference type="AlphaFoldDB" id="A0A1A8X4G3"/>
<reference evidence="3" key="2">
    <citation type="submission" date="2016-05" db="EMBL/GenBank/DDBJ databases">
        <authorList>
            <person name="Lavstsen T."/>
            <person name="Jespersen J.S."/>
        </authorList>
    </citation>
    <scope>NUCLEOTIDE SEQUENCE [LARGE SCALE GENOMIC DNA]</scope>
</reference>
<reference evidence="4 5" key="1">
    <citation type="submission" date="2016-05" db="EMBL/GenBank/DDBJ databases">
        <authorList>
            <person name="Naeem Raeece"/>
        </authorList>
    </citation>
    <scope>NUCLEOTIDE SEQUENCE [LARGE SCALE GENOMIC DNA]</scope>
</reference>
<dbReference type="Pfam" id="PF05795">
    <property type="entry name" value="Plasmodium_Vir"/>
    <property type="match status" value="2"/>
</dbReference>
<evidence type="ECO:0000313" key="5">
    <source>
        <dbReference type="Proteomes" id="UP000078560"/>
    </source>
</evidence>
<evidence type="ECO:0000313" key="2">
    <source>
        <dbReference type="EMBL" id="SBS79990.1"/>
    </source>
</evidence>
<accession>A0A1A8X4G3</accession>
<feature type="transmembrane region" description="Helical" evidence="1">
    <location>
        <begin position="218"/>
        <end position="251"/>
    </location>
</feature>
<keyword evidence="1" id="KW-0472">Membrane</keyword>
<keyword evidence="1" id="KW-1133">Transmembrane helix</keyword>
<gene>
    <name evidence="3" type="ORF">POVCU1_057760</name>
    <name evidence="2" type="ORF">POVCU2_0001800</name>
</gene>
<dbReference type="EMBL" id="FLQV01001727">
    <property type="protein sequence ID" value="SBT00129.1"/>
    <property type="molecule type" value="Genomic_DNA"/>
</dbReference>
<dbReference type="VEuPathDB" id="PlasmoDB:PocGH01_00012900"/>
<organism evidence="3 4">
    <name type="scientific">Plasmodium ovale curtisi</name>
    <dbReference type="NCBI Taxonomy" id="864141"/>
    <lineage>
        <taxon>Eukaryota</taxon>
        <taxon>Sar</taxon>
        <taxon>Alveolata</taxon>
        <taxon>Apicomplexa</taxon>
        <taxon>Aconoidasida</taxon>
        <taxon>Haemosporida</taxon>
        <taxon>Plasmodiidae</taxon>
        <taxon>Plasmodium</taxon>
        <taxon>Plasmodium (Plasmodium)</taxon>
    </lineage>
</organism>
<evidence type="ECO:0000256" key="1">
    <source>
        <dbReference type="SAM" id="Phobius"/>
    </source>
</evidence>